<evidence type="ECO:0000256" key="1">
    <source>
        <dbReference type="SAM" id="SignalP"/>
    </source>
</evidence>
<feature type="signal peptide" evidence="1">
    <location>
        <begin position="1"/>
        <end position="20"/>
    </location>
</feature>
<evidence type="ECO:0000313" key="3">
    <source>
        <dbReference type="Proteomes" id="UP001370348"/>
    </source>
</evidence>
<protein>
    <submittedName>
        <fullName evidence="2">Uncharacterized protein</fullName>
    </submittedName>
</protein>
<sequence>MRLRHTVVTASSLLAFVALVGDAGCSDSNSGSEGTRDAGEDAPPVIIPLPDGAPLPPPDGSTYPCDLGKPFGAPALVPKVNTPGTEFGTLSHDELTIYTSVKGVDWFHIYSATRLTPKDDFGVFRRVPNVNNGTTNGDYEPHVSADGLELYLSSDRGGSGSTGQSDLFVATRTTTLTDFGSAVPVANVNTEKLERAPALVSDKSALYFASDGYGGPSGGLIVKAIRSGGAYTSPQTVPLGTTTGDGSPVPSGDDRILFFGSGRNGARGGSDIWFATRAKASDVFDDPTNARDVAALNGAWNDRPTWLSPDGCRLYLESDRPVPADAGLSEWNLYVATRPR</sequence>
<evidence type="ECO:0000313" key="2">
    <source>
        <dbReference type="EMBL" id="WXB14368.1"/>
    </source>
</evidence>
<dbReference type="EMBL" id="CP089984">
    <property type="protein sequence ID" value="WXB14368.1"/>
    <property type="molecule type" value="Genomic_DNA"/>
</dbReference>
<organism evidence="2 3">
    <name type="scientific">Pendulispora albinea</name>
    <dbReference type="NCBI Taxonomy" id="2741071"/>
    <lineage>
        <taxon>Bacteria</taxon>
        <taxon>Pseudomonadati</taxon>
        <taxon>Myxococcota</taxon>
        <taxon>Myxococcia</taxon>
        <taxon>Myxococcales</taxon>
        <taxon>Sorangiineae</taxon>
        <taxon>Pendulisporaceae</taxon>
        <taxon>Pendulispora</taxon>
    </lineage>
</organism>
<dbReference type="Pfam" id="PF07676">
    <property type="entry name" value="PD40"/>
    <property type="match status" value="2"/>
</dbReference>
<dbReference type="RefSeq" id="WP_394823988.1">
    <property type="nucleotide sequence ID" value="NZ_CP089984.1"/>
</dbReference>
<gene>
    <name evidence="2" type="ORF">LZC94_41900</name>
</gene>
<dbReference type="SUPFAM" id="SSF82171">
    <property type="entry name" value="DPP6 N-terminal domain-like"/>
    <property type="match status" value="1"/>
</dbReference>
<dbReference type="InterPro" id="IPR011659">
    <property type="entry name" value="WD40"/>
</dbReference>
<feature type="chain" id="PRO_5045428055" evidence="1">
    <location>
        <begin position="21"/>
        <end position="340"/>
    </location>
</feature>
<proteinExistence type="predicted"/>
<accession>A0ABZ2LWZ4</accession>
<keyword evidence="3" id="KW-1185">Reference proteome</keyword>
<dbReference type="Proteomes" id="UP001370348">
    <property type="component" value="Chromosome"/>
</dbReference>
<name>A0ABZ2LWZ4_9BACT</name>
<reference evidence="2 3" key="1">
    <citation type="submission" date="2021-12" db="EMBL/GenBank/DDBJ databases">
        <title>Discovery of the Pendulisporaceae a myxobacterial family with distinct sporulation behavior and unique specialized metabolism.</title>
        <authorList>
            <person name="Garcia R."/>
            <person name="Popoff A."/>
            <person name="Bader C.D."/>
            <person name="Loehr J."/>
            <person name="Walesch S."/>
            <person name="Walt C."/>
            <person name="Boldt J."/>
            <person name="Bunk B."/>
            <person name="Haeckl F.J.F.P.J."/>
            <person name="Gunesch A.P."/>
            <person name="Birkelbach J."/>
            <person name="Nuebel U."/>
            <person name="Pietschmann T."/>
            <person name="Bach T."/>
            <person name="Mueller R."/>
        </authorList>
    </citation>
    <scope>NUCLEOTIDE SEQUENCE [LARGE SCALE GENOMIC DNA]</scope>
    <source>
        <strain evidence="2 3">MSr11954</strain>
    </source>
</reference>
<keyword evidence="1" id="KW-0732">Signal</keyword>